<accession>A0A098LJA6</accession>
<keyword evidence="2" id="KW-0349">Heme</keyword>
<evidence type="ECO:0000256" key="5">
    <source>
        <dbReference type="ARBA" id="ARBA00023004"/>
    </source>
</evidence>
<dbReference type="STRING" id="153721.MYP_3701"/>
<evidence type="ECO:0000313" key="10">
    <source>
        <dbReference type="Proteomes" id="UP000030185"/>
    </source>
</evidence>
<keyword evidence="5" id="KW-0408">Iron</keyword>
<comment type="caution">
    <text evidence="9">The sequence shown here is derived from an EMBL/GenBank/DDBJ whole genome shotgun (WGS) entry which is preliminary data.</text>
</comment>
<dbReference type="OrthoDB" id="9803707at2"/>
<dbReference type="Pfam" id="PF01077">
    <property type="entry name" value="NIR_SIR"/>
    <property type="match status" value="2"/>
</dbReference>
<dbReference type="InterPro" id="IPR045854">
    <property type="entry name" value="NO2/SO3_Rdtase_4Fe4S_sf"/>
</dbReference>
<feature type="domain" description="Nitrite/Sulfite reductase ferredoxin-like" evidence="8">
    <location>
        <begin position="53"/>
        <end position="120"/>
    </location>
</feature>
<dbReference type="AlphaFoldDB" id="A0A098LJA6"/>
<dbReference type="Proteomes" id="UP000030185">
    <property type="component" value="Unassembled WGS sequence"/>
</dbReference>
<dbReference type="InterPro" id="IPR051329">
    <property type="entry name" value="NIR_SIR_4Fe-4S"/>
</dbReference>
<dbReference type="eggNOG" id="COG1895">
    <property type="taxonomic scope" value="Bacteria"/>
</dbReference>
<keyword evidence="6" id="KW-0411">Iron-sulfur</keyword>
<feature type="domain" description="Nitrite/sulphite reductase 4Fe-4S" evidence="7">
    <location>
        <begin position="405"/>
        <end position="526"/>
    </location>
</feature>
<keyword evidence="3" id="KW-0479">Metal-binding</keyword>
<keyword evidence="10" id="KW-1185">Reference proteome</keyword>
<dbReference type="Gene3D" id="3.30.413.10">
    <property type="entry name" value="Sulfite Reductase Hemoprotein, domain 1"/>
    <property type="match status" value="2"/>
</dbReference>
<evidence type="ECO:0000259" key="8">
    <source>
        <dbReference type="Pfam" id="PF03460"/>
    </source>
</evidence>
<evidence type="ECO:0000256" key="2">
    <source>
        <dbReference type="ARBA" id="ARBA00022617"/>
    </source>
</evidence>
<dbReference type="PANTHER" id="PTHR32439:SF9">
    <property type="entry name" value="BLR3264 PROTEIN"/>
    <property type="match status" value="1"/>
</dbReference>
<evidence type="ECO:0000259" key="7">
    <source>
        <dbReference type="Pfam" id="PF01077"/>
    </source>
</evidence>
<dbReference type="InterPro" id="IPR005117">
    <property type="entry name" value="NiRdtase/SiRdtase_haem-b_fer"/>
</dbReference>
<dbReference type="GO" id="GO:0046872">
    <property type="term" value="F:metal ion binding"/>
    <property type="evidence" value="ECO:0007669"/>
    <property type="project" value="UniProtKB-KW"/>
</dbReference>
<reference evidence="9 10" key="1">
    <citation type="submission" date="2014-09" db="EMBL/GenBank/DDBJ databases">
        <title>Sporocytophaga myxococcoides PG-01 genome sequencing.</title>
        <authorList>
            <person name="Liu L."/>
            <person name="Gao P.J."/>
            <person name="Chen G.J."/>
            <person name="Wang L.S."/>
        </authorList>
    </citation>
    <scope>NUCLEOTIDE SEQUENCE [LARGE SCALE GENOMIC DNA]</scope>
    <source>
        <strain evidence="9 10">PG-01</strain>
    </source>
</reference>
<dbReference type="SUPFAM" id="SSF56014">
    <property type="entry name" value="Nitrite and sulphite reductase 4Fe-4S domain-like"/>
    <property type="match status" value="2"/>
</dbReference>
<dbReference type="InterPro" id="IPR036136">
    <property type="entry name" value="Nit/Sulf_reduc_fer-like_dom_sf"/>
</dbReference>
<dbReference type="Pfam" id="PF03460">
    <property type="entry name" value="NIR_SIR_ferr"/>
    <property type="match status" value="2"/>
</dbReference>
<dbReference type="PRINTS" id="PR00397">
    <property type="entry name" value="SIROHAEM"/>
</dbReference>
<evidence type="ECO:0000256" key="3">
    <source>
        <dbReference type="ARBA" id="ARBA00022723"/>
    </source>
</evidence>
<dbReference type="GO" id="GO:0020037">
    <property type="term" value="F:heme binding"/>
    <property type="evidence" value="ECO:0007669"/>
    <property type="project" value="InterPro"/>
</dbReference>
<keyword evidence="1" id="KW-0004">4Fe-4S</keyword>
<dbReference type="PANTHER" id="PTHR32439">
    <property type="entry name" value="FERREDOXIN--NITRITE REDUCTASE, CHLOROPLASTIC"/>
    <property type="match status" value="1"/>
</dbReference>
<dbReference type="InterPro" id="IPR006067">
    <property type="entry name" value="NO2/SO3_Rdtase_4Fe4S_dom"/>
</dbReference>
<gene>
    <name evidence="9" type="ORF">MYP_3701</name>
</gene>
<dbReference type="GO" id="GO:0051539">
    <property type="term" value="F:4 iron, 4 sulfur cluster binding"/>
    <property type="evidence" value="ECO:0007669"/>
    <property type="project" value="UniProtKB-KW"/>
</dbReference>
<evidence type="ECO:0000256" key="1">
    <source>
        <dbReference type="ARBA" id="ARBA00022485"/>
    </source>
</evidence>
<dbReference type="GO" id="GO:0016491">
    <property type="term" value="F:oxidoreductase activity"/>
    <property type="evidence" value="ECO:0007669"/>
    <property type="project" value="UniProtKB-KW"/>
</dbReference>
<dbReference type="InterPro" id="IPR006066">
    <property type="entry name" value="NO2/SO3_Rdtase_FeS/sirohaem_BS"/>
</dbReference>
<keyword evidence="4" id="KW-0560">Oxidoreductase</keyword>
<dbReference type="Gene3D" id="1.20.120.330">
    <property type="entry name" value="Nucleotidyltransferases domain 2"/>
    <property type="match status" value="1"/>
</dbReference>
<dbReference type="SUPFAM" id="SSF55124">
    <property type="entry name" value="Nitrite/Sulfite reductase N-terminal domain-like"/>
    <property type="match status" value="2"/>
</dbReference>
<evidence type="ECO:0000256" key="6">
    <source>
        <dbReference type="ARBA" id="ARBA00023014"/>
    </source>
</evidence>
<dbReference type="eggNOG" id="COG0155">
    <property type="taxonomic scope" value="Bacteria"/>
</dbReference>
<evidence type="ECO:0000256" key="4">
    <source>
        <dbReference type="ARBA" id="ARBA00023002"/>
    </source>
</evidence>
<evidence type="ECO:0000313" key="9">
    <source>
        <dbReference type="EMBL" id="GAL86472.1"/>
    </source>
</evidence>
<name>A0A098LJA6_9BACT</name>
<proteinExistence type="predicted"/>
<sequence length="712" mass="80131">MSTELKVNKELLDKINPEAKEDILELQTKIQAFRNLELDHDKFRAFRLARGVYGQRQEGVQMVRIKLPFGKVSPLQLVRIADISDRYAAHNLHLTTRQDIQIHFVKLENAPKVWAELEEVGVTLREACGNTVRNITASSEAGIDPEELFDVTPYAHAAFKFFLRNPVCQEMGRKFKISFSSSEKDTAFGFMHDLGFIPRVKTENGKEVRGFKVFLGGGLGAQPFLAHVAYEFLPEDQMIPLIETVIRVFDRHGERSKRHKARLKYLVNGIGFEAFMKLVEGEKKAIKCKSFIVDRDAVETSIPGPERTYSTTAPSDPQKYENWLKTNVFEQKQKGFYGVNVKQFLGDMATDTAREFAAIVQKYASDDIRITVNQGWLLKYVRKEALTGLFNELDKLGLADPGFDSTVDITACPGTDTCNLAISSSTGISGELERMMKEEFPDLIFNKNIKIKISGCMNACGQHTIANIGFHGMSIKNGNYVLPAMQLLLGGGVEPDGSGSIADKVVKLPTKRCPDAVRLILADYDEFAFEGEYFNDYYRRQIAADKTYFYKKLKPLAELSTLSELDYIDWGHTEKYVTEVGVGECAGVMLDLVGTLINETEDKLKWAKRAYDKDAFADSIYQSYATFICGAKALLTSENINCNTHIGIVKDFDTHFIAKGQLEVDGGSFEKLVLKMSEHEPTQEFAKVYLEEVTDFLTKVRAYRAQKLLVNG</sequence>
<dbReference type="Gene3D" id="3.90.480.10">
    <property type="entry name" value="Sulfite Reductase Hemoprotein,Domain 2"/>
    <property type="match status" value="1"/>
</dbReference>
<feature type="domain" description="Nitrite/sulphite reductase 4Fe-4S" evidence="7">
    <location>
        <begin position="128"/>
        <end position="282"/>
    </location>
</feature>
<feature type="domain" description="Nitrite/Sulfite reductase ferredoxin-like" evidence="8">
    <location>
        <begin position="330"/>
        <end position="395"/>
    </location>
</feature>
<dbReference type="RefSeq" id="WP_045466447.1">
    <property type="nucleotide sequence ID" value="NZ_BBLT01000008.1"/>
</dbReference>
<protein>
    <submittedName>
        <fullName evidence="9">Sulfite reductase (NADPH)</fullName>
    </submittedName>
</protein>
<organism evidence="9 10">
    <name type="scientific">Sporocytophaga myxococcoides</name>
    <dbReference type="NCBI Taxonomy" id="153721"/>
    <lineage>
        <taxon>Bacteria</taxon>
        <taxon>Pseudomonadati</taxon>
        <taxon>Bacteroidota</taxon>
        <taxon>Cytophagia</taxon>
        <taxon>Cytophagales</taxon>
        <taxon>Cytophagaceae</taxon>
        <taxon>Sporocytophaga</taxon>
    </lineage>
</organism>
<dbReference type="EMBL" id="BBLT01000008">
    <property type="protein sequence ID" value="GAL86472.1"/>
    <property type="molecule type" value="Genomic_DNA"/>
</dbReference>